<dbReference type="PANTHER" id="PTHR31306:SF4">
    <property type="entry name" value="ALPHA-1,2-GALACTOSYLTRANSFERASE"/>
    <property type="match status" value="1"/>
</dbReference>
<dbReference type="RefSeq" id="WP_126470458.1">
    <property type="nucleotide sequence ID" value="NZ_RXOE01000002.1"/>
</dbReference>
<evidence type="ECO:0000313" key="3">
    <source>
        <dbReference type="EMBL" id="RTQ35258.1"/>
    </source>
</evidence>
<dbReference type="GO" id="GO:0016020">
    <property type="term" value="C:membrane"/>
    <property type="evidence" value="ECO:0007669"/>
    <property type="project" value="InterPro"/>
</dbReference>
<accession>A0A3S0GYH2</accession>
<dbReference type="EMBL" id="RXOE01000002">
    <property type="protein sequence ID" value="RTQ35258.1"/>
    <property type="molecule type" value="Genomic_DNA"/>
</dbReference>
<reference evidence="3 4" key="1">
    <citation type="submission" date="2018-12" db="EMBL/GenBank/DDBJ databases">
        <title>The genome of Variovorax gossypii DSM 100435.</title>
        <authorList>
            <person name="Gao J."/>
            <person name="Sun J."/>
        </authorList>
    </citation>
    <scope>NUCLEOTIDE SEQUENCE [LARGE SCALE GENOMIC DNA]</scope>
    <source>
        <strain evidence="3 4">DSM 100435</strain>
    </source>
</reference>
<dbReference type="AlphaFoldDB" id="A0A3S0GYH2"/>
<gene>
    <name evidence="3" type="ORF">EJP69_12830</name>
</gene>
<organism evidence="3 4">
    <name type="scientific">Variovorax gossypii</name>
    <dbReference type="NCBI Taxonomy" id="1679495"/>
    <lineage>
        <taxon>Bacteria</taxon>
        <taxon>Pseudomonadati</taxon>
        <taxon>Pseudomonadota</taxon>
        <taxon>Betaproteobacteria</taxon>
        <taxon>Burkholderiales</taxon>
        <taxon>Comamonadaceae</taxon>
        <taxon>Variovorax</taxon>
    </lineage>
</organism>
<name>A0A3S0GYH2_9BURK</name>
<keyword evidence="1" id="KW-0328">Glycosyltransferase</keyword>
<comment type="caution">
    <text evidence="3">The sequence shown here is derived from an EMBL/GenBank/DDBJ whole genome shotgun (WGS) entry which is preliminary data.</text>
</comment>
<evidence type="ECO:0000313" key="4">
    <source>
        <dbReference type="Proteomes" id="UP000267418"/>
    </source>
</evidence>
<keyword evidence="2 3" id="KW-0808">Transferase</keyword>
<evidence type="ECO:0000256" key="2">
    <source>
        <dbReference type="ARBA" id="ARBA00022679"/>
    </source>
</evidence>
<dbReference type="Proteomes" id="UP000267418">
    <property type="component" value="Unassembled WGS sequence"/>
</dbReference>
<dbReference type="OrthoDB" id="8829532at2"/>
<dbReference type="GO" id="GO:0006487">
    <property type="term" value="P:protein N-linked glycosylation"/>
    <property type="evidence" value="ECO:0007669"/>
    <property type="project" value="TreeGrafter"/>
</dbReference>
<sequence>MPLCLSFFPRKDEAVLRNHAHYCRLFGYPHQWIEADRIRHPALRDSTKYGQILRHLRELPENDWLLFLDGDSVVFHAVAIEALMQGRDSLFVEGPPSGDRPGPAMTNMMVLRNTPANRAMLLGLMDDAGNVVALVSRAIDETARLRPAGLLGCNAMAGDIYVNVSWRIPQWFLARVFVVNLGPQPIVAPEGGWRDALLHDQTLQDLLAAQVNNALIHGQPVLQPAAYPALSEEPMSSYNAGADIAFVTLYTHHVGSYARVSEHNVKRYCDRHGYAYHVYRAIPEAIDTGIGGSWVRSWLLQQHIAHHKWVIWIDADVLFLNQSRRIDALLEGRELLLAKDVGGWAFNSGVMGFLNTEGNAELLARIWQRIGEVDDKSAVYSSQGDQYYTNEVLSGAGLVDERAIVDNLSINTPPHLASDETLLVHFINLDEPYRSAYMASMDALSQRLR</sequence>
<keyword evidence="4" id="KW-1185">Reference proteome</keyword>
<dbReference type="SUPFAM" id="SSF53448">
    <property type="entry name" value="Nucleotide-diphospho-sugar transferases"/>
    <property type="match status" value="1"/>
</dbReference>
<dbReference type="InterPro" id="IPR029044">
    <property type="entry name" value="Nucleotide-diphossugar_trans"/>
</dbReference>
<dbReference type="Pfam" id="PF05637">
    <property type="entry name" value="Glyco_transf_34"/>
    <property type="match status" value="1"/>
</dbReference>
<dbReference type="PANTHER" id="PTHR31306">
    <property type="entry name" value="ALPHA-1,6-MANNOSYLTRANSFERASE MNN11-RELATED"/>
    <property type="match status" value="1"/>
</dbReference>
<dbReference type="Gene3D" id="3.90.550.10">
    <property type="entry name" value="Spore Coat Polysaccharide Biosynthesis Protein SpsA, Chain A"/>
    <property type="match status" value="1"/>
</dbReference>
<dbReference type="InterPro" id="IPR008630">
    <property type="entry name" value="Glyco_trans_34"/>
</dbReference>
<protein>
    <submittedName>
        <fullName evidence="3">Galactosyl transferase GMA12/MNN10 family protein</fullName>
    </submittedName>
</protein>
<evidence type="ECO:0000256" key="1">
    <source>
        <dbReference type="ARBA" id="ARBA00022676"/>
    </source>
</evidence>
<dbReference type="GO" id="GO:0016757">
    <property type="term" value="F:glycosyltransferase activity"/>
    <property type="evidence" value="ECO:0007669"/>
    <property type="project" value="UniProtKB-KW"/>
</dbReference>
<proteinExistence type="predicted"/>